<evidence type="ECO:0000313" key="1">
    <source>
        <dbReference type="EMBL" id="KAK3672143.1"/>
    </source>
</evidence>
<sequence>MIEYVIGVGPSDGAECKGWAATECIERGDGVFSKGTTVEYDSTRSKATLASMAWNKDRGVTLPPVWITIHKLS</sequence>
<keyword evidence="2" id="KW-1185">Reference proteome</keyword>
<accession>A0AAE0TQY0</accession>
<protein>
    <submittedName>
        <fullName evidence="1">Uncharacterized protein</fullName>
    </submittedName>
</protein>
<name>A0AAE0TQY0_9PEZI</name>
<evidence type="ECO:0000313" key="2">
    <source>
        <dbReference type="Proteomes" id="UP001274830"/>
    </source>
</evidence>
<proteinExistence type="predicted"/>
<reference evidence="1" key="1">
    <citation type="submission" date="2023-07" db="EMBL/GenBank/DDBJ databases">
        <title>Black Yeasts Isolated from many extreme environments.</title>
        <authorList>
            <person name="Coleine C."/>
            <person name="Stajich J.E."/>
            <person name="Selbmann L."/>
        </authorList>
    </citation>
    <scope>NUCLEOTIDE SEQUENCE</scope>
    <source>
        <strain evidence="1">CCFEE 5485</strain>
    </source>
</reference>
<dbReference type="Proteomes" id="UP001274830">
    <property type="component" value="Unassembled WGS sequence"/>
</dbReference>
<gene>
    <name evidence="1" type="ORF">LTR78_007896</name>
</gene>
<organism evidence="1 2">
    <name type="scientific">Recurvomyces mirabilis</name>
    <dbReference type="NCBI Taxonomy" id="574656"/>
    <lineage>
        <taxon>Eukaryota</taxon>
        <taxon>Fungi</taxon>
        <taxon>Dikarya</taxon>
        <taxon>Ascomycota</taxon>
        <taxon>Pezizomycotina</taxon>
        <taxon>Dothideomycetes</taxon>
        <taxon>Dothideomycetidae</taxon>
        <taxon>Mycosphaerellales</taxon>
        <taxon>Teratosphaeriaceae</taxon>
        <taxon>Recurvomyces</taxon>
    </lineage>
</organism>
<comment type="caution">
    <text evidence="1">The sequence shown here is derived from an EMBL/GenBank/DDBJ whole genome shotgun (WGS) entry which is preliminary data.</text>
</comment>
<dbReference type="EMBL" id="JAUTXT010000035">
    <property type="protein sequence ID" value="KAK3672143.1"/>
    <property type="molecule type" value="Genomic_DNA"/>
</dbReference>
<dbReference type="AlphaFoldDB" id="A0AAE0TQY0"/>